<gene>
    <name evidence="2" type="ORF">HanXRQr2_Chr05g0198031</name>
</gene>
<protein>
    <submittedName>
        <fullName evidence="2">Uncharacterized protein</fullName>
    </submittedName>
</protein>
<feature type="compositionally biased region" description="Pro residues" evidence="1">
    <location>
        <begin position="572"/>
        <end position="584"/>
    </location>
</feature>
<proteinExistence type="predicted"/>
<feature type="region of interest" description="Disordered" evidence="1">
    <location>
        <begin position="571"/>
        <end position="610"/>
    </location>
</feature>
<feature type="region of interest" description="Disordered" evidence="1">
    <location>
        <begin position="37"/>
        <end position="56"/>
    </location>
</feature>
<organism evidence="2 3">
    <name type="scientific">Helianthus annuus</name>
    <name type="common">Common sunflower</name>
    <dbReference type="NCBI Taxonomy" id="4232"/>
    <lineage>
        <taxon>Eukaryota</taxon>
        <taxon>Viridiplantae</taxon>
        <taxon>Streptophyta</taxon>
        <taxon>Embryophyta</taxon>
        <taxon>Tracheophyta</taxon>
        <taxon>Spermatophyta</taxon>
        <taxon>Magnoliopsida</taxon>
        <taxon>eudicotyledons</taxon>
        <taxon>Gunneridae</taxon>
        <taxon>Pentapetalae</taxon>
        <taxon>asterids</taxon>
        <taxon>campanulids</taxon>
        <taxon>Asterales</taxon>
        <taxon>Asteraceae</taxon>
        <taxon>Asteroideae</taxon>
        <taxon>Heliantheae alliance</taxon>
        <taxon>Heliantheae</taxon>
        <taxon>Helianthus</taxon>
    </lineage>
</organism>
<feature type="compositionally biased region" description="Acidic residues" evidence="1">
    <location>
        <begin position="364"/>
        <end position="386"/>
    </location>
</feature>
<accession>A0A9K3IXF1</accession>
<name>A0A9K3IXF1_HELAN</name>
<keyword evidence="3" id="KW-1185">Reference proteome</keyword>
<dbReference type="EMBL" id="MNCJ02000320">
    <property type="protein sequence ID" value="KAF5804525.1"/>
    <property type="molecule type" value="Genomic_DNA"/>
</dbReference>
<feature type="region of interest" description="Disordered" evidence="1">
    <location>
        <begin position="1"/>
        <end position="26"/>
    </location>
</feature>
<dbReference type="AlphaFoldDB" id="A0A9K3IXF1"/>
<dbReference type="Proteomes" id="UP000215914">
    <property type="component" value="Unassembled WGS sequence"/>
</dbReference>
<evidence type="ECO:0000256" key="1">
    <source>
        <dbReference type="SAM" id="MobiDB-lite"/>
    </source>
</evidence>
<reference evidence="2" key="2">
    <citation type="submission" date="2020-06" db="EMBL/GenBank/DDBJ databases">
        <title>Helianthus annuus Genome sequencing and assembly Release 2.</title>
        <authorList>
            <person name="Gouzy J."/>
            <person name="Langlade N."/>
            <person name="Munos S."/>
        </authorList>
    </citation>
    <scope>NUCLEOTIDE SEQUENCE</scope>
    <source>
        <tissue evidence="2">Leaves</tissue>
    </source>
</reference>
<reference evidence="2" key="1">
    <citation type="journal article" date="2017" name="Nature">
        <title>The sunflower genome provides insights into oil metabolism, flowering and Asterid evolution.</title>
        <authorList>
            <person name="Badouin H."/>
            <person name="Gouzy J."/>
            <person name="Grassa C.J."/>
            <person name="Murat F."/>
            <person name="Staton S.E."/>
            <person name="Cottret L."/>
            <person name="Lelandais-Briere C."/>
            <person name="Owens G.L."/>
            <person name="Carrere S."/>
            <person name="Mayjonade B."/>
            <person name="Legrand L."/>
            <person name="Gill N."/>
            <person name="Kane N.C."/>
            <person name="Bowers J.E."/>
            <person name="Hubner S."/>
            <person name="Bellec A."/>
            <person name="Berard A."/>
            <person name="Berges H."/>
            <person name="Blanchet N."/>
            <person name="Boniface M.C."/>
            <person name="Brunel D."/>
            <person name="Catrice O."/>
            <person name="Chaidir N."/>
            <person name="Claudel C."/>
            <person name="Donnadieu C."/>
            <person name="Faraut T."/>
            <person name="Fievet G."/>
            <person name="Helmstetter N."/>
            <person name="King M."/>
            <person name="Knapp S.J."/>
            <person name="Lai Z."/>
            <person name="Le Paslier M.C."/>
            <person name="Lippi Y."/>
            <person name="Lorenzon L."/>
            <person name="Mandel J.R."/>
            <person name="Marage G."/>
            <person name="Marchand G."/>
            <person name="Marquand E."/>
            <person name="Bret-Mestries E."/>
            <person name="Morien E."/>
            <person name="Nambeesan S."/>
            <person name="Nguyen T."/>
            <person name="Pegot-Espagnet P."/>
            <person name="Pouilly N."/>
            <person name="Raftis F."/>
            <person name="Sallet E."/>
            <person name="Schiex T."/>
            <person name="Thomas J."/>
            <person name="Vandecasteele C."/>
            <person name="Vares D."/>
            <person name="Vear F."/>
            <person name="Vautrin S."/>
            <person name="Crespi M."/>
            <person name="Mangin B."/>
            <person name="Burke J.M."/>
            <person name="Salse J."/>
            <person name="Munos S."/>
            <person name="Vincourt P."/>
            <person name="Rieseberg L.H."/>
            <person name="Langlade N.B."/>
        </authorList>
    </citation>
    <scope>NUCLEOTIDE SEQUENCE</scope>
    <source>
        <tissue evidence="2">Leaves</tissue>
    </source>
</reference>
<comment type="caution">
    <text evidence="2">The sequence shown here is derived from an EMBL/GenBank/DDBJ whole genome shotgun (WGS) entry which is preliminary data.</text>
</comment>
<sequence>MLRGSKKAKTSGQGSSSGAGSGSGVYQRRWEQLSNVEEGDGQLERQDWAWEEAKNSGSASKWKEEKTKALSRYKNKKLEAKMWKMKMVTGISKPVPDRAVCERTVDIEEFRKIGIVQRFEKLGWERVIDWCDDITNRVYLAAVCEWLSTLRFEHSDRPAHMWKLIGNIGKNQMVMSFEHMNAIARFDSLGVDAYDYYGYDQFLDNKRNDADPVTLLEDTLPGSGGSGNARADLSLMGKILQGISLENIMVRFGDRGTVKAPDCRVVHALLYGTPKLSWRQIVMINTWDTRESFKRKMIPYPRLISAMILQQNALPQDSLWVSKPIDQFNFASMRRHWNITVKSFGHLHTVEDDQGDSYRFNDKEVDEEGEEEGGDEEMPDVEEDIDPSGPRGPRRRYRKKHREISANVADFVNQRQIPSYRLWNRADQGIYDNVSAGIGEAREYHASRKEWEEAQGAYSQQQWGFQSSFRERVEKQLEEQQLQHALQQSQMERMIQLQEEERAHRQAWEEEDARRRNAQAELDQRRWGALAFSNQMAINNFKVLHDQERHQRDYQAGLPYAEHSGWTDYPNLPHPRGPADPIPHWPEAVGSSFVPMPYQPPPQQESSPLDNYRDMLEALTGYPYQPNPPVNPNERYQR</sequence>
<evidence type="ECO:0000313" key="2">
    <source>
        <dbReference type="EMBL" id="KAF5804525.1"/>
    </source>
</evidence>
<feature type="compositionally biased region" description="Basic and acidic residues" evidence="1">
    <location>
        <begin position="42"/>
        <end position="54"/>
    </location>
</feature>
<evidence type="ECO:0000313" key="3">
    <source>
        <dbReference type="Proteomes" id="UP000215914"/>
    </source>
</evidence>
<feature type="region of interest" description="Disordered" evidence="1">
    <location>
        <begin position="355"/>
        <end position="400"/>
    </location>
</feature>
<dbReference type="Gramene" id="mRNA:HanXRQr2_Chr05g0198031">
    <property type="protein sequence ID" value="CDS:HanXRQr2_Chr05g0198031.1"/>
    <property type="gene ID" value="HanXRQr2_Chr05g0198031"/>
</dbReference>